<sequence length="626" mass="69438">MHHFLNPFTSPPPDACTPTHALCSSYTQRSRRSRKKYIPSITPIFPDLSFPTRIVSMAERNYSPFSGFTTTSRGGGAHRKDSSGAMGSKLAPVNWSTKSLVPGKWKVVDASAIRKAASIKDNHGTNKVTHLSDGEADEWRQANSITVSDSDQCPNPITQFDMLTTVPQYLKAKLLEQGFKAPTPIQAQSWSIVLSGRDLVGVAKTGSGKTLAFIVPALAHIALQEPLKMGDGPMVIVLAPTRELAQQIEQETIKVLPQSIRCGCIYGGAPKGPQLGLLRQGVHILVATPGRLIDFMEIKRVNLLRVTYLVLDEADRMLDMGFEPQVRAICGQIRPDRQTLMFSATWPRDIQNLAASFQKNWVRINVGSMELLANKDVTQHFILTSEAAKLDELKRLMERHRNQRVLVFCKTKKTADYLEFQLKRNGVDCMAIHGDKEQRQREFILERFRKDSRLCVVATDVAARGLDIKELETVVNYDFPMQIDDYVHRIGRTGRAGAKGASFTMITKHETQLNASTVFQLVELVERAGQEAPGWLREWAEQGGGYHVPKRNRNMMGSFGRSGPRMRMPGDHSAAGDGSGGGHFGLAPHAKGSPAFGMKDGAIENKKFDYSSEDDDSAQPVKRTRQ</sequence>
<comment type="similarity">
    <text evidence="6">Belongs to the DEAD box helicase family.</text>
</comment>
<keyword evidence="2 6" id="KW-0547">Nucleotide-binding</keyword>
<feature type="region of interest" description="Disordered" evidence="7">
    <location>
        <begin position="607"/>
        <end position="626"/>
    </location>
</feature>
<evidence type="ECO:0000256" key="1">
    <source>
        <dbReference type="ARBA" id="ARBA00012552"/>
    </source>
</evidence>
<dbReference type="InterPro" id="IPR014001">
    <property type="entry name" value="Helicase_ATP-bd"/>
</dbReference>
<name>A0AAW2ZR08_9TRYP</name>
<dbReference type="InterPro" id="IPR027417">
    <property type="entry name" value="P-loop_NTPase"/>
</dbReference>
<evidence type="ECO:0000256" key="4">
    <source>
        <dbReference type="ARBA" id="ARBA00022806"/>
    </source>
</evidence>
<dbReference type="Gene3D" id="3.40.50.300">
    <property type="entry name" value="P-loop containing nucleotide triphosphate hydrolases"/>
    <property type="match status" value="2"/>
</dbReference>
<evidence type="ECO:0000256" key="7">
    <source>
        <dbReference type="SAM" id="MobiDB-lite"/>
    </source>
</evidence>
<evidence type="ECO:0000256" key="5">
    <source>
        <dbReference type="ARBA" id="ARBA00022840"/>
    </source>
</evidence>
<proteinExistence type="inferred from homology"/>
<keyword evidence="5 6" id="KW-0067">ATP-binding</keyword>
<feature type="domain" description="Helicase ATP-binding" evidence="8">
    <location>
        <begin position="190"/>
        <end position="364"/>
    </location>
</feature>
<dbReference type="SMART" id="SM00487">
    <property type="entry name" value="DEXDc"/>
    <property type="match status" value="1"/>
</dbReference>
<dbReference type="InterPro" id="IPR001650">
    <property type="entry name" value="Helicase_C-like"/>
</dbReference>
<comment type="caution">
    <text evidence="10">The sequence shown here is derived from an EMBL/GenBank/DDBJ whole genome shotgun (WGS) entry which is preliminary data.</text>
</comment>
<dbReference type="GO" id="GO:0005524">
    <property type="term" value="F:ATP binding"/>
    <property type="evidence" value="ECO:0007669"/>
    <property type="project" value="UniProtKB-KW"/>
</dbReference>
<dbReference type="GO" id="GO:0016787">
    <property type="term" value="F:hydrolase activity"/>
    <property type="evidence" value="ECO:0007669"/>
    <property type="project" value="UniProtKB-KW"/>
</dbReference>
<dbReference type="Proteomes" id="UP001500131">
    <property type="component" value="Unassembled WGS sequence"/>
</dbReference>
<keyword evidence="4 6" id="KW-0347">Helicase</keyword>
<dbReference type="SUPFAM" id="SSF52540">
    <property type="entry name" value="P-loop containing nucleoside triphosphate hydrolases"/>
    <property type="match status" value="1"/>
</dbReference>
<keyword evidence="3 6" id="KW-0378">Hydrolase</keyword>
<dbReference type="PROSITE" id="PS51192">
    <property type="entry name" value="HELICASE_ATP_BIND_1"/>
    <property type="match status" value="1"/>
</dbReference>
<dbReference type="PROSITE" id="PS51194">
    <property type="entry name" value="HELICASE_CTER"/>
    <property type="match status" value="1"/>
</dbReference>
<evidence type="ECO:0000313" key="11">
    <source>
        <dbReference type="Proteomes" id="UP001500131"/>
    </source>
</evidence>
<dbReference type="PANTHER" id="PTHR47958">
    <property type="entry name" value="ATP-DEPENDENT RNA HELICASE DBP3"/>
    <property type="match status" value="1"/>
</dbReference>
<dbReference type="AlphaFoldDB" id="A0AAW2ZR08"/>
<dbReference type="Pfam" id="PF00271">
    <property type="entry name" value="Helicase_C"/>
    <property type="match status" value="1"/>
</dbReference>
<evidence type="ECO:0000256" key="6">
    <source>
        <dbReference type="RuleBase" id="RU000492"/>
    </source>
</evidence>
<dbReference type="GO" id="GO:0003724">
    <property type="term" value="F:RNA helicase activity"/>
    <property type="evidence" value="ECO:0007669"/>
    <property type="project" value="UniProtKB-EC"/>
</dbReference>
<keyword evidence="11" id="KW-1185">Reference proteome</keyword>
<dbReference type="InterPro" id="IPR011545">
    <property type="entry name" value="DEAD/DEAH_box_helicase_dom"/>
</dbReference>
<gene>
    <name evidence="10" type="ORF">Q4I31_007991</name>
</gene>
<evidence type="ECO:0000259" key="8">
    <source>
        <dbReference type="PROSITE" id="PS51192"/>
    </source>
</evidence>
<evidence type="ECO:0000256" key="2">
    <source>
        <dbReference type="ARBA" id="ARBA00022741"/>
    </source>
</evidence>
<dbReference type="FunFam" id="3.40.50.300:FF:000008">
    <property type="entry name" value="ATP-dependent RNA helicase RhlB"/>
    <property type="match status" value="1"/>
</dbReference>
<accession>A0AAW2ZR08</accession>
<dbReference type="Pfam" id="PF00270">
    <property type="entry name" value="DEAD"/>
    <property type="match status" value="1"/>
</dbReference>
<evidence type="ECO:0000256" key="3">
    <source>
        <dbReference type="ARBA" id="ARBA00022801"/>
    </source>
</evidence>
<dbReference type="CDD" id="cd18787">
    <property type="entry name" value="SF2_C_DEAD"/>
    <property type="match status" value="1"/>
</dbReference>
<dbReference type="PROSITE" id="PS00039">
    <property type="entry name" value="DEAD_ATP_HELICASE"/>
    <property type="match status" value="1"/>
</dbReference>
<dbReference type="FunFam" id="3.40.50.300:FF:000079">
    <property type="entry name" value="probable ATP-dependent RNA helicase DDX17"/>
    <property type="match status" value="1"/>
</dbReference>
<dbReference type="GO" id="GO:0003676">
    <property type="term" value="F:nucleic acid binding"/>
    <property type="evidence" value="ECO:0007669"/>
    <property type="project" value="InterPro"/>
</dbReference>
<dbReference type="SMART" id="SM00490">
    <property type="entry name" value="HELICc"/>
    <property type="match status" value="1"/>
</dbReference>
<evidence type="ECO:0000259" key="9">
    <source>
        <dbReference type="PROSITE" id="PS51194"/>
    </source>
</evidence>
<reference evidence="10 11" key="1">
    <citation type="submission" date="2024-02" db="EMBL/GenBank/DDBJ databases">
        <title>FIRST GENOME SEQUENCES OF Leishmania (Viannia) shawi, Leishmania (Viannia) lindenbergi AND Leishmania (Viannia) utingensis.</title>
        <authorList>
            <person name="Resadore F."/>
            <person name="Custodio M.G.F."/>
            <person name="Boite M.C."/>
            <person name="Cupolillo E."/>
            <person name="Ferreira G.E.M."/>
        </authorList>
    </citation>
    <scope>NUCLEOTIDE SEQUENCE [LARGE SCALE GENOMIC DNA]</scope>
    <source>
        <strain evidence="10 11">MHOM/BR/1966/M15733</strain>
    </source>
</reference>
<feature type="domain" description="Helicase C-terminal" evidence="9">
    <location>
        <begin position="376"/>
        <end position="540"/>
    </location>
</feature>
<dbReference type="CDD" id="cd17966">
    <property type="entry name" value="DEADc_DDX5_DDX17"/>
    <property type="match status" value="1"/>
</dbReference>
<protein>
    <recommendedName>
        <fullName evidence="1">RNA helicase</fullName>
        <ecNumber evidence="1">3.6.4.13</ecNumber>
    </recommendedName>
</protein>
<dbReference type="EMBL" id="JBAMZK010000037">
    <property type="protein sequence ID" value="KAL0492302.1"/>
    <property type="molecule type" value="Genomic_DNA"/>
</dbReference>
<organism evidence="10 11">
    <name type="scientific">Leishmania lindenbergi</name>
    <dbReference type="NCBI Taxonomy" id="651832"/>
    <lineage>
        <taxon>Eukaryota</taxon>
        <taxon>Discoba</taxon>
        <taxon>Euglenozoa</taxon>
        <taxon>Kinetoplastea</taxon>
        <taxon>Metakinetoplastina</taxon>
        <taxon>Trypanosomatida</taxon>
        <taxon>Trypanosomatidae</taxon>
        <taxon>Leishmaniinae</taxon>
        <taxon>Leishmania</taxon>
    </lineage>
</organism>
<evidence type="ECO:0000313" key="10">
    <source>
        <dbReference type="EMBL" id="KAL0492302.1"/>
    </source>
</evidence>
<dbReference type="InterPro" id="IPR000629">
    <property type="entry name" value="RNA-helicase_DEAD-box_CS"/>
</dbReference>
<dbReference type="EC" id="3.6.4.13" evidence="1"/>
<feature type="region of interest" description="Disordered" evidence="7">
    <location>
        <begin position="547"/>
        <end position="600"/>
    </location>
</feature>